<dbReference type="SUPFAM" id="SSF56112">
    <property type="entry name" value="Protein kinase-like (PK-like)"/>
    <property type="match status" value="1"/>
</dbReference>
<name>A0A318S415_WILLI</name>
<proteinExistence type="predicted"/>
<dbReference type="InterPro" id="IPR000719">
    <property type="entry name" value="Prot_kinase_dom"/>
</dbReference>
<dbReference type="PROSITE" id="PS00107">
    <property type="entry name" value="PROTEIN_KINASE_ATP"/>
    <property type="match status" value="1"/>
</dbReference>
<dbReference type="InterPro" id="IPR008271">
    <property type="entry name" value="Ser/Thr_kinase_AS"/>
</dbReference>
<evidence type="ECO:0000313" key="14">
    <source>
        <dbReference type="Proteomes" id="UP000247591"/>
    </source>
</evidence>
<comment type="catalytic activity">
    <reaction evidence="8">
        <text>L-seryl-[protein] + ATP = O-phospho-L-seryl-[protein] + ADP + H(+)</text>
        <dbReference type="Rhea" id="RHEA:17989"/>
        <dbReference type="Rhea" id="RHEA-COMP:9863"/>
        <dbReference type="Rhea" id="RHEA-COMP:11604"/>
        <dbReference type="ChEBI" id="CHEBI:15378"/>
        <dbReference type="ChEBI" id="CHEBI:29999"/>
        <dbReference type="ChEBI" id="CHEBI:30616"/>
        <dbReference type="ChEBI" id="CHEBI:83421"/>
        <dbReference type="ChEBI" id="CHEBI:456216"/>
        <dbReference type="EC" id="2.7.11.1"/>
    </reaction>
</comment>
<dbReference type="Pfam" id="PF00069">
    <property type="entry name" value="Pkinase"/>
    <property type="match status" value="1"/>
</dbReference>
<dbReference type="AlphaFoldDB" id="A0A318S415"/>
<dbReference type="CDD" id="cd14014">
    <property type="entry name" value="STKc_PknB_like"/>
    <property type="match status" value="1"/>
</dbReference>
<evidence type="ECO:0000259" key="12">
    <source>
        <dbReference type="PROSITE" id="PS50011"/>
    </source>
</evidence>
<feature type="domain" description="Protein kinase" evidence="12">
    <location>
        <begin position="11"/>
        <end position="269"/>
    </location>
</feature>
<keyword evidence="11" id="KW-0472">Membrane</keyword>
<dbReference type="PROSITE" id="PS00108">
    <property type="entry name" value="PROTEIN_KINASE_ST"/>
    <property type="match status" value="1"/>
</dbReference>
<evidence type="ECO:0000256" key="8">
    <source>
        <dbReference type="ARBA" id="ARBA00048679"/>
    </source>
</evidence>
<dbReference type="InterPro" id="IPR011009">
    <property type="entry name" value="Kinase-like_dom_sf"/>
</dbReference>
<keyword evidence="14" id="KW-1185">Reference proteome</keyword>
<feature type="compositionally biased region" description="Low complexity" evidence="10">
    <location>
        <begin position="337"/>
        <end position="397"/>
    </location>
</feature>
<reference evidence="13 14" key="1">
    <citation type="submission" date="2018-06" db="EMBL/GenBank/DDBJ databases">
        <title>Genomic Encyclopedia of Type Strains, Phase IV (KMG-IV): sequencing the most valuable type-strain genomes for metagenomic binning, comparative biology and taxonomic classification.</title>
        <authorList>
            <person name="Goeker M."/>
        </authorList>
    </citation>
    <scope>NUCLEOTIDE SEQUENCE [LARGE SCALE GENOMIC DNA]</scope>
    <source>
        <strain evidence="13 14">DSM 45521</strain>
    </source>
</reference>
<evidence type="ECO:0000256" key="10">
    <source>
        <dbReference type="SAM" id="MobiDB-lite"/>
    </source>
</evidence>
<dbReference type="Proteomes" id="UP000247591">
    <property type="component" value="Unassembled WGS sequence"/>
</dbReference>
<feature type="compositionally biased region" description="Low complexity" evidence="10">
    <location>
        <begin position="299"/>
        <end position="309"/>
    </location>
</feature>
<feature type="region of interest" description="Disordered" evidence="10">
    <location>
        <begin position="275"/>
        <end position="309"/>
    </location>
</feature>
<dbReference type="RefSeq" id="WP_110469080.1">
    <property type="nucleotide sequence ID" value="NZ_QJSP01000004.1"/>
</dbReference>
<dbReference type="SMART" id="SM00220">
    <property type="entry name" value="S_TKc"/>
    <property type="match status" value="1"/>
</dbReference>
<keyword evidence="4 9" id="KW-0547">Nucleotide-binding</keyword>
<evidence type="ECO:0000256" key="2">
    <source>
        <dbReference type="ARBA" id="ARBA00022527"/>
    </source>
</evidence>
<gene>
    <name evidence="13" type="ORF">DFR67_104214</name>
</gene>
<evidence type="ECO:0000256" key="4">
    <source>
        <dbReference type="ARBA" id="ARBA00022741"/>
    </source>
</evidence>
<dbReference type="PROSITE" id="PS50011">
    <property type="entry name" value="PROTEIN_KINASE_DOM"/>
    <property type="match status" value="1"/>
</dbReference>
<evidence type="ECO:0000256" key="9">
    <source>
        <dbReference type="PROSITE-ProRule" id="PRU10141"/>
    </source>
</evidence>
<evidence type="ECO:0000256" key="6">
    <source>
        <dbReference type="ARBA" id="ARBA00022840"/>
    </source>
</evidence>
<dbReference type="PANTHER" id="PTHR43289">
    <property type="entry name" value="MITOGEN-ACTIVATED PROTEIN KINASE KINASE KINASE 20-RELATED"/>
    <property type="match status" value="1"/>
</dbReference>
<feature type="transmembrane region" description="Helical" evidence="11">
    <location>
        <begin position="314"/>
        <end position="335"/>
    </location>
</feature>
<dbReference type="Gene3D" id="1.10.510.10">
    <property type="entry name" value="Transferase(Phosphotransferase) domain 1"/>
    <property type="match status" value="1"/>
</dbReference>
<evidence type="ECO:0000256" key="5">
    <source>
        <dbReference type="ARBA" id="ARBA00022777"/>
    </source>
</evidence>
<organism evidence="13 14">
    <name type="scientific">Williamsia limnetica</name>
    <dbReference type="NCBI Taxonomy" id="882452"/>
    <lineage>
        <taxon>Bacteria</taxon>
        <taxon>Bacillati</taxon>
        <taxon>Actinomycetota</taxon>
        <taxon>Actinomycetes</taxon>
        <taxon>Mycobacteriales</taxon>
        <taxon>Nocardiaceae</taxon>
        <taxon>Williamsia</taxon>
    </lineage>
</organism>
<protein>
    <recommendedName>
        <fullName evidence="1">non-specific serine/threonine protein kinase</fullName>
        <ecNumber evidence="1">2.7.11.1</ecNumber>
    </recommendedName>
</protein>
<dbReference type="InterPro" id="IPR017441">
    <property type="entry name" value="Protein_kinase_ATP_BS"/>
</dbReference>
<evidence type="ECO:0000256" key="11">
    <source>
        <dbReference type="SAM" id="Phobius"/>
    </source>
</evidence>
<dbReference type="OrthoDB" id="9762169at2"/>
<feature type="region of interest" description="Disordered" evidence="10">
    <location>
        <begin position="337"/>
        <end position="409"/>
    </location>
</feature>
<evidence type="ECO:0000313" key="13">
    <source>
        <dbReference type="EMBL" id="PYE18635.1"/>
    </source>
</evidence>
<keyword evidence="6 9" id="KW-0067">ATP-binding</keyword>
<dbReference type="FunFam" id="3.30.200.20:FF:000035">
    <property type="entry name" value="Serine/threonine protein kinase Stk1"/>
    <property type="match status" value="1"/>
</dbReference>
<keyword evidence="11" id="KW-1133">Transmembrane helix</keyword>
<keyword evidence="11" id="KW-0812">Transmembrane</keyword>
<dbReference type="GO" id="GO:0005524">
    <property type="term" value="F:ATP binding"/>
    <property type="evidence" value="ECO:0007669"/>
    <property type="project" value="UniProtKB-UniRule"/>
</dbReference>
<feature type="compositionally biased region" description="Basic and acidic residues" evidence="10">
    <location>
        <begin position="398"/>
        <end position="409"/>
    </location>
</feature>
<dbReference type="EMBL" id="QJSP01000004">
    <property type="protein sequence ID" value="PYE18635.1"/>
    <property type="molecule type" value="Genomic_DNA"/>
</dbReference>
<feature type="compositionally biased region" description="Pro residues" evidence="10">
    <location>
        <begin position="289"/>
        <end position="298"/>
    </location>
</feature>
<keyword evidence="3" id="KW-0808">Transferase</keyword>
<keyword evidence="2 13" id="KW-0723">Serine/threonine-protein kinase</keyword>
<evidence type="ECO:0000256" key="3">
    <source>
        <dbReference type="ARBA" id="ARBA00022679"/>
    </source>
</evidence>
<feature type="binding site" evidence="9">
    <location>
        <position position="40"/>
    </location>
    <ligand>
        <name>ATP</name>
        <dbReference type="ChEBI" id="CHEBI:30616"/>
    </ligand>
</feature>
<sequence length="409" mass="42107">MPVPTILAGRYRLRDLLGHGGMGDVYDAWDERLGRPIAVKVLRPEFADSADVRIRFESEASTAATLNHPNVVSVYDSGEDQGVLFIVMERLPGRTLSDEIEAGPMAPDRIRTVLSDVLSAIAAAHAAGILHRDIKPGNVLFSSAGIVKVADFGIAKTADSAHTATGEVLGTVAYLSPQRIEGRPATAGDDLYAVGVVGYEAITGRRPFAGDNIASMARNILQHRPEPIAAIRSNVDPALVHAIERAMAPDPAARFPTAGAMLGVLHARSVPGPAPVPGPGPLTGTIPFAAPPPGPALPPTRATPSPPTSGRRPLLIAGVIAAVVAVLLIGVVVLASRGSDSPATSPSGIPSSTTTAPAPPATGETPLDDPTTTDTAPVVVPVPDSTDNGNGSENGNGNEKKPKKDDDKN</sequence>
<dbReference type="GO" id="GO:0004674">
    <property type="term" value="F:protein serine/threonine kinase activity"/>
    <property type="evidence" value="ECO:0007669"/>
    <property type="project" value="UniProtKB-KW"/>
</dbReference>
<evidence type="ECO:0000256" key="7">
    <source>
        <dbReference type="ARBA" id="ARBA00047899"/>
    </source>
</evidence>
<evidence type="ECO:0000256" key="1">
    <source>
        <dbReference type="ARBA" id="ARBA00012513"/>
    </source>
</evidence>
<dbReference type="PANTHER" id="PTHR43289:SF6">
    <property type="entry name" value="SERINE_THREONINE-PROTEIN KINASE NEKL-3"/>
    <property type="match status" value="1"/>
</dbReference>
<keyword evidence="5 13" id="KW-0418">Kinase</keyword>
<accession>A0A318S415</accession>
<dbReference type="Gene3D" id="3.30.200.20">
    <property type="entry name" value="Phosphorylase Kinase, domain 1"/>
    <property type="match status" value="1"/>
</dbReference>
<comment type="caution">
    <text evidence="13">The sequence shown here is derived from an EMBL/GenBank/DDBJ whole genome shotgun (WGS) entry which is preliminary data.</text>
</comment>
<comment type="catalytic activity">
    <reaction evidence="7">
        <text>L-threonyl-[protein] + ATP = O-phospho-L-threonyl-[protein] + ADP + H(+)</text>
        <dbReference type="Rhea" id="RHEA:46608"/>
        <dbReference type="Rhea" id="RHEA-COMP:11060"/>
        <dbReference type="Rhea" id="RHEA-COMP:11605"/>
        <dbReference type="ChEBI" id="CHEBI:15378"/>
        <dbReference type="ChEBI" id="CHEBI:30013"/>
        <dbReference type="ChEBI" id="CHEBI:30616"/>
        <dbReference type="ChEBI" id="CHEBI:61977"/>
        <dbReference type="ChEBI" id="CHEBI:456216"/>
        <dbReference type="EC" id="2.7.11.1"/>
    </reaction>
</comment>
<dbReference type="EC" id="2.7.11.1" evidence="1"/>